<accession>A0A0F7SB92</accession>
<dbReference type="Gene3D" id="3.40.50.1820">
    <property type="entry name" value="alpha/beta hydrolase"/>
    <property type="match status" value="1"/>
</dbReference>
<name>A0A0F7SB92_9BASI</name>
<organism evidence="1 2">
    <name type="scientific">Sporisorium scitamineum</name>
    <dbReference type="NCBI Taxonomy" id="49012"/>
    <lineage>
        <taxon>Eukaryota</taxon>
        <taxon>Fungi</taxon>
        <taxon>Dikarya</taxon>
        <taxon>Basidiomycota</taxon>
        <taxon>Ustilaginomycotina</taxon>
        <taxon>Ustilaginomycetes</taxon>
        <taxon>Ustilaginales</taxon>
        <taxon>Ustilaginaceae</taxon>
        <taxon>Sporisorium</taxon>
    </lineage>
</organism>
<dbReference type="EMBL" id="CCFA01002678">
    <property type="protein sequence ID" value="CDW97973.1"/>
    <property type="molecule type" value="Genomic_DNA"/>
</dbReference>
<reference evidence="2" key="1">
    <citation type="submission" date="2014-06" db="EMBL/GenBank/DDBJ databases">
        <authorList>
            <person name="Berkman P.J."/>
        </authorList>
    </citation>
    <scope>NUCLEOTIDE SEQUENCE [LARGE SCALE GENOMIC DNA]</scope>
</reference>
<dbReference type="Proteomes" id="UP000242770">
    <property type="component" value="Unassembled WGS sequence"/>
</dbReference>
<keyword evidence="2" id="KW-1185">Reference proteome</keyword>
<evidence type="ECO:0000313" key="2">
    <source>
        <dbReference type="Proteomes" id="UP000242770"/>
    </source>
</evidence>
<proteinExistence type="predicted"/>
<dbReference type="STRING" id="49012.A0A0F7SB92"/>
<sequence>MKHRITSYAAVDQVVDLLFDKKTYPNLNSVVIAGHSMGGQAAQRYSLMKKTKAYDDNVRFWIGNPGSWAWLTDT</sequence>
<dbReference type="PANTHER" id="PTHR35560:SF3">
    <property type="entry name" value="PEPTIDASE S9 PROLYL OLIGOPEPTIDASE CATALYTIC DOMAIN-CONTAINING PROTEIN"/>
    <property type="match status" value="1"/>
</dbReference>
<dbReference type="PANTHER" id="PTHR35560">
    <property type="entry name" value="BLL0132 PROTEIN"/>
    <property type="match status" value="1"/>
</dbReference>
<feature type="non-terminal residue" evidence="1">
    <location>
        <position position="74"/>
    </location>
</feature>
<protein>
    <submittedName>
        <fullName evidence="1">Uncharacterized protein</fullName>
    </submittedName>
</protein>
<dbReference type="InterPro" id="IPR029058">
    <property type="entry name" value="AB_hydrolase_fold"/>
</dbReference>
<dbReference type="SUPFAM" id="SSF53474">
    <property type="entry name" value="alpha/beta-Hydrolases"/>
    <property type="match status" value="1"/>
</dbReference>
<gene>
    <name evidence="1" type="primary">SSCI44490.1</name>
</gene>
<dbReference type="AlphaFoldDB" id="A0A0F7SB92"/>
<evidence type="ECO:0000313" key="1">
    <source>
        <dbReference type="EMBL" id="CDW97973.1"/>
    </source>
</evidence>